<dbReference type="EMBL" id="MSFL01000002">
    <property type="protein sequence ID" value="PWY90666.1"/>
    <property type="molecule type" value="Genomic_DNA"/>
</dbReference>
<comment type="caution">
    <text evidence="2">The sequence shown here is derived from an EMBL/GenBank/DDBJ whole genome shotgun (WGS) entry which is preliminary data.</text>
</comment>
<accession>A0A317WW94</accession>
<feature type="non-terminal residue" evidence="2">
    <location>
        <position position="1"/>
    </location>
</feature>
<evidence type="ECO:0000313" key="2">
    <source>
        <dbReference type="EMBL" id="PWY90666.1"/>
    </source>
</evidence>
<dbReference type="InterPro" id="IPR056143">
    <property type="entry name" value="DUF7726"/>
</dbReference>
<dbReference type="GeneID" id="37061221"/>
<dbReference type="RefSeq" id="XP_025403109.1">
    <property type="nucleotide sequence ID" value="XM_025538984.1"/>
</dbReference>
<dbReference type="Pfam" id="PF24852">
    <property type="entry name" value="DUF7726"/>
    <property type="match status" value="2"/>
</dbReference>
<dbReference type="PANTHER" id="PTHR42339">
    <property type="entry name" value="HISTONE H1"/>
    <property type="match status" value="1"/>
</dbReference>
<feature type="domain" description="DUF7726" evidence="1">
    <location>
        <begin position="125"/>
        <end position="206"/>
    </location>
</feature>
<dbReference type="PANTHER" id="PTHR42339:SF1">
    <property type="entry name" value="HISTONE H1"/>
    <property type="match status" value="1"/>
</dbReference>
<feature type="non-terminal residue" evidence="2">
    <location>
        <position position="250"/>
    </location>
</feature>
<protein>
    <recommendedName>
        <fullName evidence="1">DUF7726 domain-containing protein</fullName>
    </recommendedName>
</protein>
<evidence type="ECO:0000313" key="3">
    <source>
        <dbReference type="Proteomes" id="UP000247233"/>
    </source>
</evidence>
<reference evidence="2 3" key="1">
    <citation type="submission" date="2016-12" db="EMBL/GenBank/DDBJ databases">
        <title>The genomes of Aspergillus section Nigri reveals drivers in fungal speciation.</title>
        <authorList>
            <consortium name="DOE Joint Genome Institute"/>
            <person name="Vesth T.C."/>
            <person name="Nybo J."/>
            <person name="Theobald S."/>
            <person name="Brandl J."/>
            <person name="Frisvad J.C."/>
            <person name="Nielsen K.F."/>
            <person name="Lyhne E.K."/>
            <person name="Kogle M.E."/>
            <person name="Kuo A."/>
            <person name="Riley R."/>
            <person name="Clum A."/>
            <person name="Nolan M."/>
            <person name="Lipzen A."/>
            <person name="Salamov A."/>
            <person name="Henrissat B."/>
            <person name="Wiebenga A."/>
            <person name="De Vries R.P."/>
            <person name="Grigoriev I.V."/>
            <person name="Mortensen U.H."/>
            <person name="Andersen M.R."/>
            <person name="Baker S.E."/>
        </authorList>
    </citation>
    <scope>NUCLEOTIDE SEQUENCE [LARGE SCALE GENOMIC DNA]</scope>
    <source>
        <strain evidence="2 3">CBS 117.55</strain>
    </source>
</reference>
<dbReference type="Proteomes" id="UP000247233">
    <property type="component" value="Unassembled WGS sequence"/>
</dbReference>
<dbReference type="VEuPathDB" id="FungiDB:BO70DRAFT_275510"/>
<dbReference type="OrthoDB" id="2592504at2759"/>
<proteinExistence type="predicted"/>
<name>A0A317WW94_9EURO</name>
<evidence type="ECO:0000259" key="1">
    <source>
        <dbReference type="Pfam" id="PF24852"/>
    </source>
</evidence>
<feature type="domain" description="DUF7726" evidence="1">
    <location>
        <begin position="7"/>
        <end position="66"/>
    </location>
</feature>
<dbReference type="AlphaFoldDB" id="A0A317WW94"/>
<keyword evidence="3" id="KW-1185">Reference proteome</keyword>
<gene>
    <name evidence="2" type="ORF">BO70DRAFT_275510</name>
</gene>
<sequence length="250" mass="27225">PSTTSLKTCDQVRAEIRAFIASGAMKPADFQRAIGVSVRSYTEFLNQQGERKGARSATFLAARGFFGVPVPVPVPVPAAVPAAVSAAPATAPPAKRAKKNTAAAAGPNFDVSEIHLDGEETMQVPVFDTCDVVRRKIKAHIRKQGVTQARFLREIARAAIPETGKKLKSKSLADFLSYKGPTTGSGGMTFYAAYVFFEKLRVRDGKPKNDFRLEMEKVWPRGFERETNAANGRMFCGPGEMPIVDRYGRV</sequence>
<organism evidence="2 3">
    <name type="scientific">Aspergillus heteromorphus CBS 117.55</name>
    <dbReference type="NCBI Taxonomy" id="1448321"/>
    <lineage>
        <taxon>Eukaryota</taxon>
        <taxon>Fungi</taxon>
        <taxon>Dikarya</taxon>
        <taxon>Ascomycota</taxon>
        <taxon>Pezizomycotina</taxon>
        <taxon>Eurotiomycetes</taxon>
        <taxon>Eurotiomycetidae</taxon>
        <taxon>Eurotiales</taxon>
        <taxon>Aspergillaceae</taxon>
        <taxon>Aspergillus</taxon>
        <taxon>Aspergillus subgen. Circumdati</taxon>
    </lineage>
</organism>